<reference evidence="4 5" key="1">
    <citation type="submission" date="2018-09" db="EMBL/GenBank/DDBJ databases">
        <title>A high-quality reference genome of wild soybean provides a powerful tool to mine soybean genomes.</title>
        <authorList>
            <person name="Xie M."/>
            <person name="Chung C.Y.L."/>
            <person name="Li M.-W."/>
            <person name="Wong F.-L."/>
            <person name="Chan T.-F."/>
            <person name="Lam H.-M."/>
        </authorList>
    </citation>
    <scope>NUCLEOTIDE SEQUENCE [LARGE SCALE GENOMIC DNA]</scope>
    <source>
        <strain evidence="5">cv. W05</strain>
        <tissue evidence="4">Hypocotyl of etiolated seedlings</tissue>
    </source>
</reference>
<keyword evidence="5" id="KW-1185">Reference proteome</keyword>
<dbReference type="InterPro" id="IPR015943">
    <property type="entry name" value="WD40/YVTN_repeat-like_dom_sf"/>
</dbReference>
<dbReference type="GO" id="GO:0080008">
    <property type="term" value="C:Cul4-RING E3 ubiquitin ligase complex"/>
    <property type="evidence" value="ECO:0007669"/>
    <property type="project" value="TreeGrafter"/>
</dbReference>
<dbReference type="GO" id="GO:0045717">
    <property type="term" value="P:negative regulation of fatty acid biosynthetic process"/>
    <property type="evidence" value="ECO:0007669"/>
    <property type="project" value="TreeGrafter"/>
</dbReference>
<evidence type="ECO:0000256" key="1">
    <source>
        <dbReference type="ARBA" id="ARBA00022574"/>
    </source>
</evidence>
<accession>A0A445KY01</accession>
<dbReference type="PANTHER" id="PTHR15574">
    <property type="entry name" value="WD REPEAT DOMAIN-CONTAINING FAMILY"/>
    <property type="match status" value="1"/>
</dbReference>
<keyword evidence="2" id="KW-0677">Repeat</keyword>
<proteinExistence type="predicted"/>
<dbReference type="InterPro" id="IPR001680">
    <property type="entry name" value="WD40_rpt"/>
</dbReference>
<organism evidence="4 5">
    <name type="scientific">Glycine soja</name>
    <name type="common">Wild soybean</name>
    <dbReference type="NCBI Taxonomy" id="3848"/>
    <lineage>
        <taxon>Eukaryota</taxon>
        <taxon>Viridiplantae</taxon>
        <taxon>Streptophyta</taxon>
        <taxon>Embryophyta</taxon>
        <taxon>Tracheophyta</taxon>
        <taxon>Spermatophyta</taxon>
        <taxon>Magnoliopsida</taxon>
        <taxon>eudicotyledons</taxon>
        <taxon>Gunneridae</taxon>
        <taxon>Pentapetalae</taxon>
        <taxon>rosids</taxon>
        <taxon>fabids</taxon>
        <taxon>Fabales</taxon>
        <taxon>Fabaceae</taxon>
        <taxon>Papilionoideae</taxon>
        <taxon>50 kb inversion clade</taxon>
        <taxon>NPAAA clade</taxon>
        <taxon>indigoferoid/millettioid clade</taxon>
        <taxon>Phaseoleae</taxon>
        <taxon>Glycine</taxon>
        <taxon>Glycine subgen. Soja</taxon>
    </lineage>
</organism>
<dbReference type="Gene3D" id="2.130.10.10">
    <property type="entry name" value="YVTN repeat-like/Quinoprotein amine dehydrogenase"/>
    <property type="match status" value="1"/>
</dbReference>
<dbReference type="Pfam" id="PF00400">
    <property type="entry name" value="WD40"/>
    <property type="match status" value="1"/>
</dbReference>
<dbReference type="GO" id="GO:0005737">
    <property type="term" value="C:cytoplasm"/>
    <property type="evidence" value="ECO:0007669"/>
    <property type="project" value="TreeGrafter"/>
</dbReference>
<dbReference type="Pfam" id="PF14223">
    <property type="entry name" value="Retrotran_gag_2"/>
    <property type="match status" value="1"/>
</dbReference>
<dbReference type="AlphaFoldDB" id="A0A445KY01"/>
<dbReference type="SMART" id="SM00320">
    <property type="entry name" value="WD40"/>
    <property type="match status" value="5"/>
</dbReference>
<evidence type="ECO:0000256" key="3">
    <source>
        <dbReference type="PROSITE-ProRule" id="PRU00221"/>
    </source>
</evidence>
<gene>
    <name evidence="4" type="ORF">D0Y65_009230</name>
</gene>
<dbReference type="Proteomes" id="UP000289340">
    <property type="component" value="Chromosome 4"/>
</dbReference>
<dbReference type="SUPFAM" id="SSF50978">
    <property type="entry name" value="WD40 repeat-like"/>
    <property type="match status" value="1"/>
</dbReference>
<name>A0A445KY01_GLYSO</name>
<dbReference type="InterPro" id="IPR036322">
    <property type="entry name" value="WD40_repeat_dom_sf"/>
</dbReference>
<protein>
    <submittedName>
        <fullName evidence="4">WD and tetratricopeptide repeats protein 1</fullName>
    </submittedName>
</protein>
<dbReference type="EMBL" id="QZWG01000004">
    <property type="protein sequence ID" value="RZC15815.1"/>
    <property type="molecule type" value="Genomic_DNA"/>
</dbReference>
<dbReference type="PANTHER" id="PTHR15574:SF40">
    <property type="entry name" value="WD AND TETRATRICOPEPTIDE REPEATS PROTEIN 1"/>
    <property type="match status" value="1"/>
</dbReference>
<feature type="repeat" description="WD" evidence="3">
    <location>
        <begin position="46"/>
        <end position="71"/>
    </location>
</feature>
<evidence type="ECO:0000313" key="4">
    <source>
        <dbReference type="EMBL" id="RZC15815.1"/>
    </source>
</evidence>
<sequence>MDSVPFRDGSIHTILDSRYFHSPLDVSHSLHTHSSLIRRLSQETELEGHTGCVNAVAWNSKGSILISGSDDLRQKALDCFPEILQINIWSYSGWKLLHSIDTGHTANIFCTKFIPETSDELVASGAGDAGVRLFNLSRLSGSGFSDNAIIAPSAHYQCHTRRVKKLAVENGNPNVVWSASEDGTLRQHDFREGTSCPPAGSSHQECRNILLDLRSGSKRSLADPPKQVLALKSCDISSTRPHLLLVGGSDAFARLYDRRMLPPLSSCWKRMSPPPCVNYFCPMHLSDHGHPSLHLTHVTFSPDGHEVLLSYSGEHVYLMNVNHAGVNEMQYTSGDDSKLMTYSPTINGTEMQPCVSNVFPNGFPIKKNIAAKLDKCRKLIKYAKKSLDNGTPYYGIDACNEVLNGYSHIIGPALKHECLCTRAALLVKRKWKNDAHMAIRDCYAAREIDNSSYKALYYMSEALSQIQSPGGFSLKYATGLESCISITLIPTSEVSHSISKALSKLGKQSKGVLVEPAIKAHKLQCFVASPQIPMRFLTEADCEPGNENPTYTDWEQQDQILLSWLQSTLLVSILSRIIGCVHSYKLWEQLHEYFQKQTCVKARILRAELKTTMLEQKTMREFLLRIKCIVDALGSCGDPVLLC</sequence>
<evidence type="ECO:0000256" key="2">
    <source>
        <dbReference type="ARBA" id="ARBA00022737"/>
    </source>
</evidence>
<dbReference type="InterPro" id="IPR045151">
    <property type="entry name" value="DCAF8"/>
</dbReference>
<dbReference type="PROSITE" id="PS50082">
    <property type="entry name" value="WD_REPEATS_2"/>
    <property type="match status" value="1"/>
</dbReference>
<keyword evidence="1 3" id="KW-0853">WD repeat</keyword>
<comment type="caution">
    <text evidence="4">The sequence shown here is derived from an EMBL/GenBank/DDBJ whole genome shotgun (WGS) entry which is preliminary data.</text>
</comment>
<evidence type="ECO:0000313" key="5">
    <source>
        <dbReference type="Proteomes" id="UP000289340"/>
    </source>
</evidence>